<reference evidence="1 2" key="1">
    <citation type="submission" date="2023-07" db="EMBL/GenBank/DDBJ databases">
        <title>Functional and genomic diversity of the sorghum phyllosphere microbiome.</title>
        <authorList>
            <person name="Shade A."/>
        </authorList>
    </citation>
    <scope>NUCLEOTIDE SEQUENCE [LARGE SCALE GENOMIC DNA]</scope>
    <source>
        <strain evidence="1 2">SORGH_AS_1064</strain>
    </source>
</reference>
<proteinExistence type="predicted"/>
<keyword evidence="2" id="KW-1185">Reference proteome</keyword>
<accession>A0ABU0TK69</accession>
<comment type="caution">
    <text evidence="1">The sequence shown here is derived from an EMBL/GenBank/DDBJ whole genome shotgun (WGS) entry which is preliminary data.</text>
</comment>
<protein>
    <submittedName>
        <fullName evidence="1">Uncharacterized protein</fullName>
    </submittedName>
</protein>
<dbReference type="RefSeq" id="WP_294273479.1">
    <property type="nucleotide sequence ID" value="NZ_JAUTAL010000001.1"/>
</dbReference>
<dbReference type="EMBL" id="JAUTAL010000001">
    <property type="protein sequence ID" value="MDQ1097401.1"/>
    <property type="molecule type" value="Genomic_DNA"/>
</dbReference>
<sequence length="110" mass="13058">MHPEFKERVLELSDIDMQKKLWLNINNDSGLISSYSDLYDSLYNELDCEIQEAEVSELKEGLSQLKTMLDTYQEPELYKNKYDDTVILDDPNWQEIVRKTKELVDHLDIK</sequence>
<gene>
    <name evidence="1" type="ORF">QE404_002548</name>
</gene>
<name>A0ABU0TK69_9FLAO</name>
<evidence type="ECO:0000313" key="1">
    <source>
        <dbReference type="EMBL" id="MDQ1097401.1"/>
    </source>
</evidence>
<evidence type="ECO:0000313" key="2">
    <source>
        <dbReference type="Proteomes" id="UP001225072"/>
    </source>
</evidence>
<organism evidence="1 2">
    <name type="scientific">Chryseobacterium camelliae</name>
    <dbReference type="NCBI Taxonomy" id="1265445"/>
    <lineage>
        <taxon>Bacteria</taxon>
        <taxon>Pseudomonadati</taxon>
        <taxon>Bacteroidota</taxon>
        <taxon>Flavobacteriia</taxon>
        <taxon>Flavobacteriales</taxon>
        <taxon>Weeksellaceae</taxon>
        <taxon>Chryseobacterium group</taxon>
        <taxon>Chryseobacterium</taxon>
    </lineage>
</organism>
<dbReference type="Proteomes" id="UP001225072">
    <property type="component" value="Unassembled WGS sequence"/>
</dbReference>